<comment type="catalytic activity">
    <reaction evidence="1">
        <text>ATP + protein L-histidine = ADP + protein N-phospho-L-histidine.</text>
        <dbReference type="EC" id="2.7.13.3"/>
    </reaction>
</comment>
<evidence type="ECO:0000256" key="1">
    <source>
        <dbReference type="ARBA" id="ARBA00000085"/>
    </source>
</evidence>
<evidence type="ECO:0000313" key="13">
    <source>
        <dbReference type="Proteomes" id="UP000230709"/>
    </source>
</evidence>
<feature type="transmembrane region" description="Helical" evidence="9">
    <location>
        <begin position="165"/>
        <end position="185"/>
    </location>
</feature>
<dbReference type="InterPro" id="IPR050980">
    <property type="entry name" value="2C_sensor_his_kinase"/>
</dbReference>
<evidence type="ECO:0000256" key="8">
    <source>
        <dbReference type="ARBA" id="ARBA00022840"/>
    </source>
</evidence>
<dbReference type="PANTHER" id="PTHR44936">
    <property type="entry name" value="SENSOR PROTEIN CREC"/>
    <property type="match status" value="1"/>
</dbReference>
<evidence type="ECO:0000256" key="9">
    <source>
        <dbReference type="SAM" id="Phobius"/>
    </source>
</evidence>
<dbReference type="AlphaFoldDB" id="A0A2D2CX25"/>
<dbReference type="RefSeq" id="WP_003612896.1">
    <property type="nucleotide sequence ID" value="NZ_ADVE02000001.1"/>
</dbReference>
<dbReference type="SMART" id="SM00387">
    <property type="entry name" value="HATPase_c"/>
    <property type="match status" value="1"/>
</dbReference>
<dbReference type="InterPro" id="IPR003660">
    <property type="entry name" value="HAMP_dom"/>
</dbReference>
<gene>
    <name evidence="12" type="ORF">CQW49_04540</name>
</gene>
<dbReference type="SUPFAM" id="SSF47384">
    <property type="entry name" value="Homodimeric domain of signal transducing histidine kinase"/>
    <property type="match status" value="1"/>
</dbReference>
<reference evidence="13" key="1">
    <citation type="submission" date="2017-10" db="EMBL/GenBank/DDBJ databases">
        <title>Completed PacBio SMRT sequence of Methylosinus trichosporium OB3b reveals presence of a third large plasmid.</title>
        <authorList>
            <person name="Charles T.C."/>
            <person name="Lynch M.D.J."/>
            <person name="Heil J.R."/>
            <person name="Cheng J."/>
        </authorList>
    </citation>
    <scope>NUCLEOTIDE SEQUENCE [LARGE SCALE GENOMIC DNA]</scope>
    <source>
        <strain evidence="13">OB3b</strain>
    </source>
</reference>
<dbReference type="EC" id="2.7.13.3" evidence="3"/>
<keyword evidence="5" id="KW-0808">Transferase</keyword>
<dbReference type="InterPro" id="IPR003594">
    <property type="entry name" value="HATPase_dom"/>
</dbReference>
<evidence type="ECO:0000256" key="5">
    <source>
        <dbReference type="ARBA" id="ARBA00022679"/>
    </source>
</evidence>
<dbReference type="Proteomes" id="UP000230709">
    <property type="component" value="Chromosome"/>
</dbReference>
<sequence>MTSRFTIAARITLIVVMSLVAAWIVGIAVFYRFTAAQSARARPSAERVAAVVDLVERAPPAERALALRAIASPQFSAQLLAGESARALPADPRVAEFIRRDYAAALGDRSLDLVWRPTTPLGRFAPRLAGALTNALEFRIALRSGETLLIDTRGALVLARTGLPIGLGAGLFGTLVALGALIVTYRETKPLARLAAAVDAIDLSGSPAPLPQPRGRAPEARALIAAFERLQARLSALLRARLALVGGISHDVRTFATRLRLRVEQIADETERRRAIGDIEDMIRLLDDALLSSRAGAGELTHEMVDIAALVETEIADRREQDAAVDLRGALPASAPIVLGDRLALRRILANLVDNALKYGHVAHVSLTPRADAIEIVVEDEGPGIPEPQRELMLEPFSRLEASRSRGAGGAGLGLSIVRAVAEAHGGAVAIGRSATGGGRITVALPLFQI</sequence>
<keyword evidence="9" id="KW-0812">Transmembrane</keyword>
<protein>
    <recommendedName>
        <fullName evidence="3">histidine kinase</fullName>
        <ecNumber evidence="3">2.7.13.3</ecNumber>
    </recommendedName>
</protein>
<dbReference type="InterPro" id="IPR036890">
    <property type="entry name" value="HATPase_C_sf"/>
</dbReference>
<dbReference type="PANTHER" id="PTHR44936:SF10">
    <property type="entry name" value="SENSOR PROTEIN RSTB"/>
    <property type="match status" value="1"/>
</dbReference>
<dbReference type="PROSITE" id="PS50109">
    <property type="entry name" value="HIS_KIN"/>
    <property type="match status" value="1"/>
</dbReference>
<evidence type="ECO:0000259" key="11">
    <source>
        <dbReference type="PROSITE" id="PS50885"/>
    </source>
</evidence>
<feature type="transmembrane region" description="Helical" evidence="9">
    <location>
        <begin position="12"/>
        <end position="33"/>
    </location>
</feature>
<dbReference type="GO" id="GO:0005524">
    <property type="term" value="F:ATP binding"/>
    <property type="evidence" value="ECO:0007669"/>
    <property type="project" value="UniProtKB-KW"/>
</dbReference>
<dbReference type="PROSITE" id="PS50885">
    <property type="entry name" value="HAMP"/>
    <property type="match status" value="1"/>
</dbReference>
<evidence type="ECO:0000256" key="4">
    <source>
        <dbReference type="ARBA" id="ARBA00022553"/>
    </source>
</evidence>
<keyword evidence="8 12" id="KW-0067">ATP-binding</keyword>
<keyword evidence="9" id="KW-1133">Transmembrane helix</keyword>
<evidence type="ECO:0000313" key="12">
    <source>
        <dbReference type="EMBL" id="ATQ67244.1"/>
    </source>
</evidence>
<dbReference type="GO" id="GO:0000155">
    <property type="term" value="F:phosphorelay sensor kinase activity"/>
    <property type="evidence" value="ECO:0007669"/>
    <property type="project" value="InterPro"/>
</dbReference>
<keyword evidence="9" id="KW-0472">Membrane</keyword>
<dbReference type="InterPro" id="IPR036097">
    <property type="entry name" value="HisK_dim/P_sf"/>
</dbReference>
<evidence type="ECO:0000256" key="3">
    <source>
        <dbReference type="ARBA" id="ARBA00012438"/>
    </source>
</evidence>
<dbReference type="Pfam" id="PF02518">
    <property type="entry name" value="HATPase_c"/>
    <property type="match status" value="1"/>
</dbReference>
<proteinExistence type="predicted"/>
<organism evidence="12 13">
    <name type="scientific">Methylosinus trichosporium (strain ATCC 35070 / NCIMB 11131 / UNIQEM 75 / OB3b)</name>
    <dbReference type="NCBI Taxonomy" id="595536"/>
    <lineage>
        <taxon>Bacteria</taxon>
        <taxon>Pseudomonadati</taxon>
        <taxon>Pseudomonadota</taxon>
        <taxon>Alphaproteobacteria</taxon>
        <taxon>Hyphomicrobiales</taxon>
        <taxon>Methylocystaceae</taxon>
        <taxon>Methylosinus</taxon>
    </lineage>
</organism>
<evidence type="ECO:0000259" key="10">
    <source>
        <dbReference type="PROSITE" id="PS50109"/>
    </source>
</evidence>
<accession>A0A2D2CX25</accession>
<keyword evidence="6" id="KW-0547">Nucleotide-binding</keyword>
<evidence type="ECO:0000256" key="6">
    <source>
        <dbReference type="ARBA" id="ARBA00022741"/>
    </source>
</evidence>
<evidence type="ECO:0000256" key="7">
    <source>
        <dbReference type="ARBA" id="ARBA00022777"/>
    </source>
</evidence>
<name>A0A2D2CX25_METT3</name>
<feature type="domain" description="HAMP" evidence="11">
    <location>
        <begin position="185"/>
        <end position="239"/>
    </location>
</feature>
<comment type="subcellular location">
    <subcellularLocation>
        <location evidence="2">Membrane</location>
    </subcellularLocation>
</comment>
<keyword evidence="4" id="KW-0597">Phosphoprotein</keyword>
<dbReference type="KEGG" id="mtw:CQW49_04540"/>
<keyword evidence="7" id="KW-0418">Kinase</keyword>
<dbReference type="Gene3D" id="1.10.287.130">
    <property type="match status" value="1"/>
</dbReference>
<dbReference type="EMBL" id="CP023737">
    <property type="protein sequence ID" value="ATQ67244.1"/>
    <property type="molecule type" value="Genomic_DNA"/>
</dbReference>
<dbReference type="SUPFAM" id="SSF55874">
    <property type="entry name" value="ATPase domain of HSP90 chaperone/DNA topoisomerase II/histidine kinase"/>
    <property type="match status" value="1"/>
</dbReference>
<keyword evidence="13" id="KW-1185">Reference proteome</keyword>
<dbReference type="InterPro" id="IPR004358">
    <property type="entry name" value="Sig_transdc_His_kin-like_C"/>
</dbReference>
<dbReference type="GO" id="GO:0005886">
    <property type="term" value="C:plasma membrane"/>
    <property type="evidence" value="ECO:0007669"/>
    <property type="project" value="TreeGrafter"/>
</dbReference>
<dbReference type="STRING" id="595536.GCA_000178815_04253"/>
<dbReference type="PRINTS" id="PR00344">
    <property type="entry name" value="BCTRLSENSOR"/>
</dbReference>
<dbReference type="InterPro" id="IPR005467">
    <property type="entry name" value="His_kinase_dom"/>
</dbReference>
<feature type="domain" description="Histidine kinase" evidence="10">
    <location>
        <begin position="247"/>
        <end position="449"/>
    </location>
</feature>
<evidence type="ECO:0000256" key="2">
    <source>
        <dbReference type="ARBA" id="ARBA00004370"/>
    </source>
</evidence>
<dbReference type="Gene3D" id="3.30.565.10">
    <property type="entry name" value="Histidine kinase-like ATPase, C-terminal domain"/>
    <property type="match status" value="1"/>
</dbReference>